<organism evidence="1 2">
    <name type="scientific">Candidatus Argoarchaeum ethanivorans</name>
    <dbReference type="NCBI Taxonomy" id="2608793"/>
    <lineage>
        <taxon>Archaea</taxon>
        <taxon>Methanobacteriati</taxon>
        <taxon>Methanobacteriota</taxon>
        <taxon>Stenosarchaea group</taxon>
        <taxon>Methanomicrobia</taxon>
        <taxon>Methanosarcinales</taxon>
        <taxon>Methanosarcinales incertae sedis</taxon>
        <taxon>GOM Arc I cluster</taxon>
        <taxon>Candidatus Argoarchaeum</taxon>
    </lineage>
</organism>
<name>A0A811TCA3_9EURY</name>
<accession>A0A811TCA3</accession>
<protein>
    <recommendedName>
        <fullName evidence="3">Zinc ribbon domain-containing protein</fullName>
    </recommendedName>
</protein>
<evidence type="ECO:0000313" key="1">
    <source>
        <dbReference type="EMBL" id="CAD6493263.1"/>
    </source>
</evidence>
<evidence type="ECO:0000313" key="2">
    <source>
        <dbReference type="Proteomes" id="UP000639006"/>
    </source>
</evidence>
<dbReference type="Proteomes" id="UP000639006">
    <property type="component" value="Unassembled WGS sequence"/>
</dbReference>
<comment type="caution">
    <text evidence="1">The sequence shown here is derived from an EMBL/GenBank/DDBJ whole genome shotgun (WGS) entry which is preliminary data.</text>
</comment>
<sequence>MYLKNVSMRTGVDSTDYSDDVLDVQLGIKKYKCLDCGNTFNGAGKTVVCPSCHSSNVVPK</sequence>
<evidence type="ECO:0008006" key="3">
    <source>
        <dbReference type="Google" id="ProtNLM"/>
    </source>
</evidence>
<proteinExistence type="predicted"/>
<gene>
    <name evidence="1" type="ORF">DIAAKJNI_00460</name>
</gene>
<dbReference type="AlphaFoldDB" id="A0A811TCA3"/>
<dbReference type="EMBL" id="CAJHIQ010000027">
    <property type="protein sequence ID" value="CAD6493263.1"/>
    <property type="molecule type" value="Genomic_DNA"/>
</dbReference>
<reference evidence="1" key="1">
    <citation type="submission" date="2020-10" db="EMBL/GenBank/DDBJ databases">
        <authorList>
            <person name="Hahn C.J."/>
            <person name="Laso-Perez R."/>
            <person name="Vulcano F."/>
            <person name="Vaziourakis K.-M."/>
            <person name="Stokke R."/>
            <person name="Steen I.H."/>
            <person name="Teske A."/>
            <person name="Boetius A."/>
            <person name="Liebeke M."/>
            <person name="Amann R."/>
            <person name="Knittel K."/>
        </authorList>
    </citation>
    <scope>NUCLEOTIDE SEQUENCE</scope>
    <source>
        <strain evidence="1">Gfbio:e3339647-f889-4370-9287-4fb5cb688e4c:AG392M11_GoMArc1</strain>
    </source>
</reference>